<evidence type="ECO:0000256" key="1">
    <source>
        <dbReference type="SAM" id="MobiDB-lite"/>
    </source>
</evidence>
<comment type="caution">
    <text evidence="2">The sequence shown here is derived from an EMBL/GenBank/DDBJ whole genome shotgun (WGS) entry which is preliminary data.</text>
</comment>
<keyword evidence="3" id="KW-1185">Reference proteome</keyword>
<gene>
    <name evidence="2" type="ORF">VZT92_011516</name>
</gene>
<feature type="region of interest" description="Disordered" evidence="1">
    <location>
        <begin position="1"/>
        <end position="27"/>
    </location>
</feature>
<dbReference type="AlphaFoldDB" id="A0AAW1F5Z0"/>
<evidence type="ECO:0000313" key="2">
    <source>
        <dbReference type="EMBL" id="KAK9529972.1"/>
    </source>
</evidence>
<evidence type="ECO:0000313" key="3">
    <source>
        <dbReference type="Proteomes" id="UP001488805"/>
    </source>
</evidence>
<proteinExistence type="predicted"/>
<organism evidence="2 3">
    <name type="scientific">Zoarces viviparus</name>
    <name type="common">Viviparous eelpout</name>
    <name type="synonym">Blennius viviparus</name>
    <dbReference type="NCBI Taxonomy" id="48416"/>
    <lineage>
        <taxon>Eukaryota</taxon>
        <taxon>Metazoa</taxon>
        <taxon>Chordata</taxon>
        <taxon>Craniata</taxon>
        <taxon>Vertebrata</taxon>
        <taxon>Euteleostomi</taxon>
        <taxon>Actinopterygii</taxon>
        <taxon>Neopterygii</taxon>
        <taxon>Teleostei</taxon>
        <taxon>Neoteleostei</taxon>
        <taxon>Acanthomorphata</taxon>
        <taxon>Eupercaria</taxon>
        <taxon>Perciformes</taxon>
        <taxon>Cottioidei</taxon>
        <taxon>Zoarcales</taxon>
        <taxon>Zoarcidae</taxon>
        <taxon>Zoarcinae</taxon>
        <taxon>Zoarces</taxon>
    </lineage>
</organism>
<reference evidence="2 3" key="1">
    <citation type="journal article" date="2024" name="Genome Biol. Evol.">
        <title>Chromosome-level genome assembly of the viviparous eelpout Zoarces viviparus.</title>
        <authorList>
            <person name="Fuhrmann N."/>
            <person name="Brasseur M.V."/>
            <person name="Bakowski C.E."/>
            <person name="Podsiadlowski L."/>
            <person name="Prost S."/>
            <person name="Krehenwinkel H."/>
            <person name="Mayer C."/>
        </authorList>
    </citation>
    <scope>NUCLEOTIDE SEQUENCE [LARGE SCALE GENOMIC DNA]</scope>
    <source>
        <strain evidence="2">NO-MEL_2022_Ind0_liver</strain>
    </source>
</reference>
<dbReference type="EMBL" id="JBCEZU010000100">
    <property type="protein sequence ID" value="KAK9529972.1"/>
    <property type="molecule type" value="Genomic_DNA"/>
</dbReference>
<feature type="compositionally biased region" description="Polar residues" evidence="1">
    <location>
        <begin position="1"/>
        <end position="15"/>
    </location>
</feature>
<name>A0AAW1F5Z0_ZOAVI</name>
<protein>
    <submittedName>
        <fullName evidence="2">Uncharacterized protein</fullName>
    </submittedName>
</protein>
<dbReference type="Proteomes" id="UP001488805">
    <property type="component" value="Unassembled WGS sequence"/>
</dbReference>
<sequence length="89" mass="9837">MPQGVSPNPTQSATTNEHRSHKTTQPLKALQSLKAALRAKPAETTCNTSRAQLFKLLPSEPFTENSRKPPNPANKPTRNRDQTIECNCI</sequence>
<feature type="region of interest" description="Disordered" evidence="1">
    <location>
        <begin position="57"/>
        <end position="89"/>
    </location>
</feature>
<accession>A0AAW1F5Z0</accession>